<accession>A0ABT1JJE0</accession>
<feature type="transmembrane region" description="Helical" evidence="9">
    <location>
        <begin position="37"/>
        <end position="59"/>
    </location>
</feature>
<evidence type="ECO:0000256" key="6">
    <source>
        <dbReference type="ARBA" id="ARBA00022692"/>
    </source>
</evidence>
<dbReference type="SUPFAM" id="SSF161098">
    <property type="entry name" value="MetI-like"/>
    <property type="match status" value="1"/>
</dbReference>
<feature type="transmembrane region" description="Helical" evidence="9">
    <location>
        <begin position="269"/>
        <end position="291"/>
    </location>
</feature>
<dbReference type="PANTHER" id="PTHR32243">
    <property type="entry name" value="MALTOSE TRANSPORT SYSTEM PERMEASE-RELATED"/>
    <property type="match status" value="1"/>
</dbReference>
<keyword evidence="8 9" id="KW-0472">Membrane</keyword>
<dbReference type="Gene3D" id="1.10.3720.10">
    <property type="entry name" value="MetI-like"/>
    <property type="match status" value="1"/>
</dbReference>
<evidence type="ECO:0000256" key="3">
    <source>
        <dbReference type="ARBA" id="ARBA00022448"/>
    </source>
</evidence>
<evidence type="ECO:0000256" key="9">
    <source>
        <dbReference type="RuleBase" id="RU363032"/>
    </source>
</evidence>
<evidence type="ECO:0000256" key="4">
    <source>
        <dbReference type="ARBA" id="ARBA00022475"/>
    </source>
</evidence>
<proteinExistence type="inferred from homology"/>
<feature type="transmembrane region" description="Helical" evidence="9">
    <location>
        <begin position="224"/>
        <end position="249"/>
    </location>
</feature>
<reference evidence="12 13" key="1">
    <citation type="submission" date="2013-07" db="EMBL/GenBank/DDBJ databases">
        <authorList>
            <consortium name="DOE Joint Genome Institute"/>
            <person name="Reeve W."/>
            <person name="Huntemann M."/>
            <person name="Han J."/>
            <person name="Chen A."/>
            <person name="Kyrpides N."/>
            <person name="Mavromatis K."/>
            <person name="Markowitz V."/>
            <person name="Palaniappan K."/>
            <person name="Ivanova N."/>
            <person name="Schaumberg A."/>
            <person name="Pati A."/>
            <person name="Liolios K."/>
            <person name="Nordberg H.P."/>
            <person name="Cantor M.N."/>
            <person name="Hua S.X."/>
            <person name="Woyke T."/>
        </authorList>
    </citation>
    <scope>NUCLEOTIDE SEQUENCE [LARGE SCALE GENOMIC DNA]</scope>
    <source>
        <strain evidence="12 13">DSM 43889</strain>
    </source>
</reference>
<dbReference type="RefSeq" id="WP_026417574.1">
    <property type="nucleotide sequence ID" value="NZ_AUBJ02000001.1"/>
</dbReference>
<name>A0ABT1JJE0_ACTCY</name>
<evidence type="ECO:0000256" key="1">
    <source>
        <dbReference type="ARBA" id="ARBA00004651"/>
    </source>
</evidence>
<keyword evidence="6 9" id="KW-0812">Transmembrane</keyword>
<dbReference type="Proteomes" id="UP000791080">
    <property type="component" value="Unassembled WGS sequence"/>
</dbReference>
<evidence type="ECO:0000256" key="7">
    <source>
        <dbReference type="ARBA" id="ARBA00022989"/>
    </source>
</evidence>
<gene>
    <name evidence="12" type="ORF">G443_002901</name>
</gene>
<keyword evidence="5" id="KW-0762">Sugar transport</keyword>
<evidence type="ECO:0000256" key="8">
    <source>
        <dbReference type="ARBA" id="ARBA00023136"/>
    </source>
</evidence>
<evidence type="ECO:0000313" key="13">
    <source>
        <dbReference type="Proteomes" id="UP000791080"/>
    </source>
</evidence>
<feature type="transmembrane region" description="Helical" evidence="9">
    <location>
        <begin position="167"/>
        <end position="186"/>
    </location>
</feature>
<dbReference type="PANTHER" id="PTHR32243:SF50">
    <property type="entry name" value="MALTOSE_MALTODEXTRIN TRANSPORT SYSTEM PERMEASE PROTEIN MALG"/>
    <property type="match status" value="1"/>
</dbReference>
<protein>
    <submittedName>
        <fullName evidence="12">Carbohydrate ABC transporter membrane protein 2, CUT1 family</fullName>
    </submittedName>
</protein>
<reference evidence="12 13" key="2">
    <citation type="submission" date="2022-06" db="EMBL/GenBank/DDBJ databases">
        <title>Genomic Encyclopedia of Type Strains, Phase I: the one thousand microbial genomes (KMG-I) project.</title>
        <authorList>
            <person name="Kyrpides N."/>
        </authorList>
    </citation>
    <scope>NUCLEOTIDE SEQUENCE [LARGE SCALE GENOMIC DNA]</scope>
    <source>
        <strain evidence="12 13">DSM 43889</strain>
    </source>
</reference>
<evidence type="ECO:0000259" key="11">
    <source>
        <dbReference type="PROSITE" id="PS50928"/>
    </source>
</evidence>
<dbReference type="InterPro" id="IPR035906">
    <property type="entry name" value="MetI-like_sf"/>
</dbReference>
<dbReference type="Pfam" id="PF00528">
    <property type="entry name" value="BPD_transp_1"/>
    <property type="match status" value="1"/>
</dbReference>
<keyword evidence="3 9" id="KW-0813">Transport</keyword>
<keyword evidence="4" id="KW-1003">Cell membrane</keyword>
<keyword evidence="7 9" id="KW-1133">Transmembrane helix</keyword>
<evidence type="ECO:0000313" key="12">
    <source>
        <dbReference type="EMBL" id="MCP2332631.1"/>
    </source>
</evidence>
<dbReference type="EMBL" id="AUBJ02000001">
    <property type="protein sequence ID" value="MCP2332631.1"/>
    <property type="molecule type" value="Genomic_DNA"/>
</dbReference>
<comment type="subcellular location">
    <subcellularLocation>
        <location evidence="1 9">Cell membrane</location>
        <topology evidence="1 9">Multi-pass membrane protein</topology>
    </subcellularLocation>
</comment>
<dbReference type="InterPro" id="IPR000515">
    <property type="entry name" value="MetI-like"/>
</dbReference>
<evidence type="ECO:0000256" key="5">
    <source>
        <dbReference type="ARBA" id="ARBA00022597"/>
    </source>
</evidence>
<evidence type="ECO:0000256" key="2">
    <source>
        <dbReference type="ARBA" id="ARBA00009047"/>
    </source>
</evidence>
<sequence length="306" mass="32479">MDVTSLQTSGRAGPSGGRRPAPPRSGHRGRRSPAASFGLHAALVVASLIAVFPVFWVLVTSFKPDSRAIEASPSLINESSLDNYARILAGEKGDFLAWFGNSLLIAGLTTVLAVMLAASTGYAVSRFNFPGGRGLLFFFLVVQMFPFAVLIVPLYNLLLSLGLQGSAGGLVLVYCTTAVPFCTYMLKGYFDGIPREIDEAGRMDGLSPFGVFWRLMLPLARPGLAVTGFYAFITAWGEVAFASAFLSAADQSKTLAVGLQVFVQQNRTEWGHLAAASILVAIPAAVVFYLVQRFLVSGLAAGSVKG</sequence>
<organism evidence="12 13">
    <name type="scientific">Actinoalloteichus caeruleus DSM 43889</name>
    <dbReference type="NCBI Taxonomy" id="1120930"/>
    <lineage>
        <taxon>Bacteria</taxon>
        <taxon>Bacillati</taxon>
        <taxon>Actinomycetota</taxon>
        <taxon>Actinomycetes</taxon>
        <taxon>Pseudonocardiales</taxon>
        <taxon>Pseudonocardiaceae</taxon>
        <taxon>Actinoalloteichus</taxon>
        <taxon>Actinoalloteichus cyanogriseus</taxon>
    </lineage>
</organism>
<feature type="domain" description="ABC transmembrane type-1" evidence="11">
    <location>
        <begin position="99"/>
        <end position="291"/>
    </location>
</feature>
<feature type="transmembrane region" description="Helical" evidence="9">
    <location>
        <begin position="103"/>
        <end position="124"/>
    </location>
</feature>
<keyword evidence="13" id="KW-1185">Reference proteome</keyword>
<dbReference type="InterPro" id="IPR050901">
    <property type="entry name" value="BP-dep_ABC_trans_perm"/>
</dbReference>
<feature type="region of interest" description="Disordered" evidence="10">
    <location>
        <begin position="1"/>
        <end position="33"/>
    </location>
</feature>
<comment type="caution">
    <text evidence="12">The sequence shown here is derived from an EMBL/GenBank/DDBJ whole genome shotgun (WGS) entry which is preliminary data.</text>
</comment>
<dbReference type="CDD" id="cd06261">
    <property type="entry name" value="TM_PBP2"/>
    <property type="match status" value="1"/>
</dbReference>
<dbReference type="PROSITE" id="PS50928">
    <property type="entry name" value="ABC_TM1"/>
    <property type="match status" value="1"/>
</dbReference>
<feature type="transmembrane region" description="Helical" evidence="9">
    <location>
        <begin position="136"/>
        <end position="155"/>
    </location>
</feature>
<evidence type="ECO:0000256" key="10">
    <source>
        <dbReference type="SAM" id="MobiDB-lite"/>
    </source>
</evidence>
<comment type="similarity">
    <text evidence="2">Belongs to the binding-protein-dependent transport system permease family. MalFG subfamily.</text>
</comment>